<reference evidence="3 4" key="1">
    <citation type="submission" date="2020-08" db="EMBL/GenBank/DDBJ databases">
        <title>Sequencing the genomes of 1000 actinobacteria strains.</title>
        <authorList>
            <person name="Klenk H.-P."/>
        </authorList>
    </citation>
    <scope>NUCLEOTIDE SEQUENCE [LARGE SCALE GENOMIC DNA]</scope>
    <source>
        <strain evidence="3 4">DSM 41654</strain>
    </source>
</reference>
<dbReference type="NCBIfam" id="NF038032">
    <property type="entry name" value="CehA_McbA_metalo"/>
    <property type="match status" value="1"/>
</dbReference>
<dbReference type="InterPro" id="IPR052018">
    <property type="entry name" value="PHP_domain"/>
</dbReference>
<organism evidence="3 4">
    <name type="scientific">Kitasatospora kifunensis</name>
    <name type="common">Streptomyces kifunensis</name>
    <dbReference type="NCBI Taxonomy" id="58351"/>
    <lineage>
        <taxon>Bacteria</taxon>
        <taxon>Bacillati</taxon>
        <taxon>Actinomycetota</taxon>
        <taxon>Actinomycetes</taxon>
        <taxon>Kitasatosporales</taxon>
        <taxon>Streptomycetaceae</taxon>
        <taxon>Kitasatospora</taxon>
    </lineage>
</organism>
<evidence type="ECO:0000259" key="2">
    <source>
        <dbReference type="SMART" id="SM00481"/>
    </source>
</evidence>
<feature type="compositionally biased region" description="Acidic residues" evidence="1">
    <location>
        <begin position="13"/>
        <end position="26"/>
    </location>
</feature>
<evidence type="ECO:0000313" key="3">
    <source>
        <dbReference type="EMBL" id="MBB4925134.1"/>
    </source>
</evidence>
<comment type="caution">
    <text evidence="3">The sequence shown here is derived from an EMBL/GenBank/DDBJ whole genome shotgun (WGS) entry which is preliminary data.</text>
</comment>
<evidence type="ECO:0000256" key="1">
    <source>
        <dbReference type="SAM" id="MobiDB-lite"/>
    </source>
</evidence>
<dbReference type="GO" id="GO:0035312">
    <property type="term" value="F:5'-3' DNA exonuclease activity"/>
    <property type="evidence" value="ECO:0007669"/>
    <property type="project" value="TreeGrafter"/>
</dbReference>
<dbReference type="InterPro" id="IPR006311">
    <property type="entry name" value="TAT_signal"/>
</dbReference>
<proteinExistence type="predicted"/>
<dbReference type="GO" id="GO:0004534">
    <property type="term" value="F:5'-3' RNA exonuclease activity"/>
    <property type="evidence" value="ECO:0007669"/>
    <property type="project" value="TreeGrafter"/>
</dbReference>
<sequence>MCENDNCRRPDPEADLDPAFDPADDPGPDRRALLRTGLLAGAATALTLAPISFAAADTPAPVSGTDSRTITGHLDTGAADFVYLPVEVPDGVRQLAVSYSYDKPAVPAGVPGNSCDVGVFDQRGTELGGEGFRGWSGGFRTSFAISNGEATPGYLPGPVEAGTWHVVLGPYQVAPQGLDYQVQVTLTYGEPGAAFTPNYPPDRAKGRGRAWYRGDCHLHTVYSDGHRLPTEVAAGARAAGLDFMVSTDHNTSASHGIWGPLAGPDLLIITGEEVTTRNGHWLALGLPPGRWIDWRYRARDNAYPRFAREVHRVGGLVVPAHPYCPYIACQWKFGYQGADAVEVWNGPWTYDDESAVDSWDSQLAEAVRTGRPWLPAMGNSDAHSVPQVIGSPHNVVLADDLSRDQILAGLRAGRSWLAESAAVQLDFTATGHGRQAGIGERLTVPLDAPVDVKVTVAGVPNGTVRLVTDEGQLHQESLPASGAGTVLWRTTASLAGYVRAEVRHPLADGTPGQGNTMGAALPWGPMAALTNPILLSADGS</sequence>
<keyword evidence="4" id="KW-1185">Reference proteome</keyword>
<dbReference type="InterPro" id="IPR016195">
    <property type="entry name" value="Pol/histidinol_Pase-like"/>
</dbReference>
<dbReference type="SMART" id="SM00481">
    <property type="entry name" value="POLIIIAc"/>
    <property type="match status" value="1"/>
</dbReference>
<name>A0A7W7R4E8_KITKI</name>
<feature type="compositionally biased region" description="Basic and acidic residues" evidence="1">
    <location>
        <begin position="1"/>
        <end position="12"/>
    </location>
</feature>
<dbReference type="Gene3D" id="3.20.20.140">
    <property type="entry name" value="Metal-dependent hydrolases"/>
    <property type="match status" value="1"/>
</dbReference>
<dbReference type="EMBL" id="JACHJV010000001">
    <property type="protein sequence ID" value="MBB4925134.1"/>
    <property type="molecule type" value="Genomic_DNA"/>
</dbReference>
<dbReference type="CDD" id="cd07432">
    <property type="entry name" value="PHP_HisPPase"/>
    <property type="match status" value="1"/>
</dbReference>
<feature type="domain" description="Polymerase/histidinol phosphatase N-terminal" evidence="2">
    <location>
        <begin position="214"/>
        <end position="278"/>
    </location>
</feature>
<evidence type="ECO:0000313" key="4">
    <source>
        <dbReference type="Proteomes" id="UP000540506"/>
    </source>
</evidence>
<dbReference type="PANTHER" id="PTHR42924:SF3">
    <property type="entry name" value="POLYMERASE_HISTIDINOL PHOSPHATASE N-TERMINAL DOMAIN-CONTAINING PROTEIN"/>
    <property type="match status" value="1"/>
</dbReference>
<feature type="region of interest" description="Disordered" evidence="1">
    <location>
        <begin position="1"/>
        <end position="29"/>
    </location>
</feature>
<dbReference type="PROSITE" id="PS51318">
    <property type="entry name" value="TAT"/>
    <property type="match status" value="1"/>
</dbReference>
<dbReference type="SUPFAM" id="SSF89550">
    <property type="entry name" value="PHP domain-like"/>
    <property type="match status" value="1"/>
</dbReference>
<dbReference type="PANTHER" id="PTHR42924">
    <property type="entry name" value="EXONUCLEASE"/>
    <property type="match status" value="1"/>
</dbReference>
<gene>
    <name evidence="3" type="ORF">FHR34_004127</name>
</gene>
<dbReference type="AlphaFoldDB" id="A0A7W7R4E8"/>
<protein>
    <recommendedName>
        <fullName evidence="2">Polymerase/histidinol phosphatase N-terminal domain-containing protein</fullName>
    </recommendedName>
</protein>
<accession>A0A7W7R4E8</accession>
<dbReference type="Proteomes" id="UP000540506">
    <property type="component" value="Unassembled WGS sequence"/>
</dbReference>
<dbReference type="InterPro" id="IPR003141">
    <property type="entry name" value="Pol/His_phosphatase_N"/>
</dbReference>